<feature type="region of interest" description="Disordered" evidence="1">
    <location>
        <begin position="1"/>
        <end position="27"/>
    </location>
</feature>
<evidence type="ECO:0000313" key="3">
    <source>
        <dbReference type="Proteomes" id="UP001595909"/>
    </source>
</evidence>
<proteinExistence type="predicted"/>
<keyword evidence="3" id="KW-1185">Reference proteome</keyword>
<dbReference type="Proteomes" id="UP001595909">
    <property type="component" value="Unassembled WGS sequence"/>
</dbReference>
<gene>
    <name evidence="2" type="ORF">ACFPEL_07325</name>
</gene>
<evidence type="ECO:0000256" key="1">
    <source>
        <dbReference type="SAM" id="MobiDB-lite"/>
    </source>
</evidence>
<dbReference type="EMBL" id="JBHSIM010000017">
    <property type="protein sequence ID" value="MFC4832214.1"/>
    <property type="molecule type" value="Genomic_DNA"/>
</dbReference>
<evidence type="ECO:0000313" key="2">
    <source>
        <dbReference type="EMBL" id="MFC4832214.1"/>
    </source>
</evidence>
<protein>
    <submittedName>
        <fullName evidence="2">Uncharacterized protein</fullName>
    </submittedName>
</protein>
<sequence>MHLVISGPGRYDGGVERPPGPDGGPPAEVEVVGGRKLVRTEPDGTEIYAVTVIVYTHAGENRDGVPRYTRDRDYTEERAG</sequence>
<accession>A0ABV9RF63</accession>
<name>A0ABV9RF63_9PSEU</name>
<organism evidence="2 3">
    <name type="scientific">Actinomycetospora chibensis</name>
    <dbReference type="NCBI Taxonomy" id="663606"/>
    <lineage>
        <taxon>Bacteria</taxon>
        <taxon>Bacillati</taxon>
        <taxon>Actinomycetota</taxon>
        <taxon>Actinomycetes</taxon>
        <taxon>Pseudonocardiales</taxon>
        <taxon>Pseudonocardiaceae</taxon>
        <taxon>Actinomycetospora</taxon>
    </lineage>
</organism>
<comment type="caution">
    <text evidence="2">The sequence shown here is derived from an EMBL/GenBank/DDBJ whole genome shotgun (WGS) entry which is preliminary data.</text>
</comment>
<reference evidence="3" key="1">
    <citation type="journal article" date="2019" name="Int. J. Syst. Evol. Microbiol.">
        <title>The Global Catalogue of Microorganisms (GCM) 10K type strain sequencing project: providing services to taxonomists for standard genome sequencing and annotation.</title>
        <authorList>
            <consortium name="The Broad Institute Genomics Platform"/>
            <consortium name="The Broad Institute Genome Sequencing Center for Infectious Disease"/>
            <person name="Wu L."/>
            <person name="Ma J."/>
        </authorList>
    </citation>
    <scope>NUCLEOTIDE SEQUENCE [LARGE SCALE GENOMIC DNA]</scope>
    <source>
        <strain evidence="3">CCUG 50347</strain>
    </source>
</reference>
<dbReference type="RefSeq" id="WP_274190528.1">
    <property type="nucleotide sequence ID" value="NZ_BAABHN010000017.1"/>
</dbReference>